<evidence type="ECO:0000256" key="16">
    <source>
        <dbReference type="RuleBase" id="RU003357"/>
    </source>
</evidence>
<dbReference type="PANTHER" id="PTHR32552">
    <property type="entry name" value="FERRICHROME IRON RECEPTOR-RELATED"/>
    <property type="match status" value="1"/>
</dbReference>
<keyword evidence="3 14" id="KW-0813">Transport</keyword>
<keyword evidence="7" id="KW-0732">Signal</keyword>
<evidence type="ECO:0000256" key="14">
    <source>
        <dbReference type="PROSITE-ProRule" id="PRU01360"/>
    </source>
</evidence>
<evidence type="ECO:0000313" key="19">
    <source>
        <dbReference type="EMBL" id="RMN09547.1"/>
    </source>
</evidence>
<dbReference type="InterPro" id="IPR010105">
    <property type="entry name" value="TonB_sidphr_rcpt"/>
</dbReference>
<keyword evidence="4 14" id="KW-1134">Transmembrane beta strand</keyword>
<proteinExistence type="inferred from homology"/>
<evidence type="ECO:0000256" key="15">
    <source>
        <dbReference type="PROSITE-ProRule" id="PRU10144"/>
    </source>
</evidence>
<accession>A0A0P9P6F5</accession>
<evidence type="ECO:0000256" key="2">
    <source>
        <dbReference type="ARBA" id="ARBA00009810"/>
    </source>
</evidence>
<dbReference type="Pfam" id="PF07715">
    <property type="entry name" value="Plug"/>
    <property type="match status" value="1"/>
</dbReference>
<evidence type="ECO:0000256" key="11">
    <source>
        <dbReference type="ARBA" id="ARBA00023136"/>
    </source>
</evidence>
<dbReference type="Pfam" id="PF00593">
    <property type="entry name" value="TonB_dep_Rec_b-barrel"/>
    <property type="match status" value="1"/>
</dbReference>
<evidence type="ECO:0000256" key="6">
    <source>
        <dbReference type="ARBA" id="ARBA00022692"/>
    </source>
</evidence>
<dbReference type="GO" id="GO:0015344">
    <property type="term" value="F:siderophore uptake transmembrane transporter activity"/>
    <property type="evidence" value="ECO:0007669"/>
    <property type="project" value="TreeGrafter"/>
</dbReference>
<evidence type="ECO:0000259" key="18">
    <source>
        <dbReference type="Pfam" id="PF07715"/>
    </source>
</evidence>
<evidence type="ECO:0000256" key="12">
    <source>
        <dbReference type="ARBA" id="ARBA00023170"/>
    </source>
</evidence>
<dbReference type="GO" id="GO:0038023">
    <property type="term" value="F:signaling receptor activity"/>
    <property type="evidence" value="ECO:0007669"/>
    <property type="project" value="InterPro"/>
</dbReference>
<dbReference type="GO" id="GO:0009279">
    <property type="term" value="C:cell outer membrane"/>
    <property type="evidence" value="ECO:0007669"/>
    <property type="project" value="UniProtKB-SubCell"/>
</dbReference>
<dbReference type="PROSITE" id="PS52016">
    <property type="entry name" value="TONB_DEPENDENT_REC_3"/>
    <property type="match status" value="1"/>
</dbReference>
<reference evidence="19 20" key="1">
    <citation type="submission" date="2018-08" db="EMBL/GenBank/DDBJ databases">
        <title>Recombination of ecologically and evolutionarily significant loci maintains genetic cohesion in the Pseudomonas syringae species complex.</title>
        <authorList>
            <person name="Dillon M."/>
            <person name="Thakur S."/>
            <person name="Almeida R.N.D."/>
            <person name="Weir B.S."/>
            <person name="Guttman D.S."/>
        </authorList>
    </citation>
    <scope>NUCLEOTIDE SEQUENCE [LARGE SCALE GENOMIC DNA]</scope>
    <source>
        <strain evidence="19 20">ICMP 12341</strain>
    </source>
</reference>
<keyword evidence="6 14" id="KW-0812">Transmembrane</keyword>
<dbReference type="InterPro" id="IPR037066">
    <property type="entry name" value="Plug_dom_sf"/>
</dbReference>
<dbReference type="EMBL" id="RBOV01000283">
    <property type="protein sequence ID" value="RMN09547.1"/>
    <property type="molecule type" value="Genomic_DNA"/>
</dbReference>
<dbReference type="InterPro" id="IPR010917">
    <property type="entry name" value="TonB_rcpt_CS"/>
</dbReference>
<organism evidence="19 20">
    <name type="scientific">Pseudomonas syringae pv. coriandricola</name>
    <dbReference type="NCBI Taxonomy" id="264453"/>
    <lineage>
        <taxon>Bacteria</taxon>
        <taxon>Pseudomonadati</taxon>
        <taxon>Pseudomonadota</taxon>
        <taxon>Gammaproteobacteria</taxon>
        <taxon>Pseudomonadales</taxon>
        <taxon>Pseudomonadaceae</taxon>
        <taxon>Pseudomonas</taxon>
    </lineage>
</organism>
<feature type="short sequence motif" description="TonB C-terminal box" evidence="15">
    <location>
        <begin position="768"/>
        <end position="785"/>
    </location>
</feature>
<sequence length="785" mass="86134">MCAFLFVHELVACFVSIVFQRNACCQVCTPGLKKITVERKRWPPAGRCLAAVQASPSGVSPMSTPYRPALRFARRLLPLSMAVASPLLAAEAVNLEAVNVTGRSDQDSATDYQASRASIAGFDQASLLDTPASVSVFTEALLKDRQARLLSDVLRNDASVGDGYAPVGYYENFVVRGFALNAANSYRINGRSIAGEQNVALENKQQVELLKGLSGLQSGVSAPGGVINYQTKRAQAVRSVTVSTNEHGERYLATDLGGWFGSEQQFGLRANLAHEDIRSYVQHADGQRDFASLAFDWNISERALLQLDVEYQTREQRSVPGYQLLGGTTLPHDASPRKLLGYQRWSNPVGIDSLNLNGRFEYRFSDAWKGSLSASRSRVVIDDYSAFAWGCYGSASCAAEAVPNHFSAEGGYDIYDFRSPDDTRRNDEVEAAMSGTFTTGSLEHELTVGTSAYRRTVDTRGTFNEFVGSGNINQSPQAVAPSTKALPSTERRLDSRQYGVFVTDRISFNEHWQTVLGGRQVRLDEQAFAEDGSDARHTERSVFLPQAALIYKPVDNLSLYTSYSKGLTLGGTAAWFTRNASEILAPTVSRQLEAGIKYDWQRLSMTAALFQARQAYQYSRPNDDGTFTYVQQGEQKNTGLELGASGWVTERLQLSASAAAIRARVEGSGTEAYDGHQALNVPRYRAALQADYSLPIRGLALLGGVQYSASKYADRAGTVQVNDYALFNAGSRYSTRISGYDTVLRLTVDNLFDKRYWRDAGDYLGDDYLFIGAPRTARLSASVNF</sequence>
<dbReference type="InterPro" id="IPR036942">
    <property type="entry name" value="Beta-barrel_TonB_sf"/>
</dbReference>
<keyword evidence="12 19" id="KW-0675">Receptor</keyword>
<dbReference type="Proteomes" id="UP000271468">
    <property type="component" value="Unassembled WGS sequence"/>
</dbReference>
<dbReference type="CDD" id="cd01347">
    <property type="entry name" value="ligand_gated_channel"/>
    <property type="match status" value="1"/>
</dbReference>
<dbReference type="Gene3D" id="2.40.170.20">
    <property type="entry name" value="TonB-dependent receptor, beta-barrel domain"/>
    <property type="match status" value="1"/>
</dbReference>
<dbReference type="PANTHER" id="PTHR32552:SF83">
    <property type="entry name" value="BLR3904 PROTEIN"/>
    <property type="match status" value="1"/>
</dbReference>
<name>A0A0P9P6F5_9PSED</name>
<feature type="domain" description="TonB-dependent receptor plug" evidence="18">
    <location>
        <begin position="127"/>
        <end position="226"/>
    </location>
</feature>
<keyword evidence="11 14" id="KW-0472">Membrane</keyword>
<keyword evidence="8" id="KW-0408">Iron</keyword>
<protein>
    <submittedName>
        <fullName evidence="19">TonB-dependent siderophore receptor</fullName>
    </submittedName>
</protein>
<keyword evidence="9" id="KW-0406">Ion transport</keyword>
<evidence type="ECO:0000256" key="13">
    <source>
        <dbReference type="ARBA" id="ARBA00023237"/>
    </source>
</evidence>
<evidence type="ECO:0000256" key="8">
    <source>
        <dbReference type="ARBA" id="ARBA00023004"/>
    </source>
</evidence>
<dbReference type="GO" id="GO:0015891">
    <property type="term" value="P:siderophore transport"/>
    <property type="evidence" value="ECO:0007669"/>
    <property type="project" value="InterPro"/>
</dbReference>
<dbReference type="InterPro" id="IPR012910">
    <property type="entry name" value="Plug_dom"/>
</dbReference>
<dbReference type="InterPro" id="IPR039426">
    <property type="entry name" value="TonB-dep_rcpt-like"/>
</dbReference>
<comment type="caution">
    <text evidence="19">The sequence shown here is derived from an EMBL/GenBank/DDBJ whole genome shotgun (WGS) entry which is preliminary data.</text>
</comment>
<dbReference type="InterPro" id="IPR000531">
    <property type="entry name" value="Beta-barrel_TonB"/>
</dbReference>
<keyword evidence="5" id="KW-0410">Iron transport</keyword>
<keyword evidence="13 14" id="KW-0998">Cell outer membrane</keyword>
<evidence type="ECO:0000256" key="9">
    <source>
        <dbReference type="ARBA" id="ARBA00023065"/>
    </source>
</evidence>
<gene>
    <name evidence="19" type="ORF">ALQ65_04604</name>
</gene>
<dbReference type="PROSITE" id="PS01156">
    <property type="entry name" value="TONB_DEPENDENT_REC_2"/>
    <property type="match status" value="1"/>
</dbReference>
<comment type="subcellular location">
    <subcellularLocation>
        <location evidence="1 14">Cell outer membrane</location>
        <topology evidence="1 14">Multi-pass membrane protein</topology>
    </subcellularLocation>
</comment>
<dbReference type="NCBIfam" id="TIGR01783">
    <property type="entry name" value="TonB-siderophor"/>
    <property type="match status" value="1"/>
</dbReference>
<evidence type="ECO:0000256" key="1">
    <source>
        <dbReference type="ARBA" id="ARBA00004571"/>
    </source>
</evidence>
<dbReference type="SUPFAM" id="SSF56935">
    <property type="entry name" value="Porins"/>
    <property type="match status" value="1"/>
</dbReference>
<evidence type="ECO:0000256" key="7">
    <source>
        <dbReference type="ARBA" id="ARBA00022729"/>
    </source>
</evidence>
<comment type="similarity">
    <text evidence="2 14 16">Belongs to the TonB-dependent receptor family.</text>
</comment>
<feature type="domain" description="TonB-dependent receptor-like beta-barrel" evidence="17">
    <location>
        <begin position="297"/>
        <end position="751"/>
    </location>
</feature>
<keyword evidence="10 16" id="KW-0798">TonB box</keyword>
<evidence type="ECO:0000259" key="17">
    <source>
        <dbReference type="Pfam" id="PF00593"/>
    </source>
</evidence>
<evidence type="ECO:0000256" key="3">
    <source>
        <dbReference type="ARBA" id="ARBA00022448"/>
    </source>
</evidence>
<evidence type="ECO:0000256" key="5">
    <source>
        <dbReference type="ARBA" id="ARBA00022496"/>
    </source>
</evidence>
<evidence type="ECO:0000313" key="20">
    <source>
        <dbReference type="Proteomes" id="UP000271468"/>
    </source>
</evidence>
<dbReference type="AlphaFoldDB" id="A0A0P9P6F5"/>
<dbReference type="Gene3D" id="2.170.130.10">
    <property type="entry name" value="TonB-dependent receptor, plug domain"/>
    <property type="match status" value="1"/>
</dbReference>
<evidence type="ECO:0000256" key="10">
    <source>
        <dbReference type="ARBA" id="ARBA00023077"/>
    </source>
</evidence>
<evidence type="ECO:0000256" key="4">
    <source>
        <dbReference type="ARBA" id="ARBA00022452"/>
    </source>
</evidence>